<evidence type="ECO:0000256" key="1">
    <source>
        <dbReference type="SAM" id="Phobius"/>
    </source>
</evidence>
<reference evidence="2 3" key="1">
    <citation type="submission" date="2023-07" db="EMBL/GenBank/DDBJ databases">
        <title>Sorghum-associated microbial communities from plants grown in Nebraska, USA.</title>
        <authorList>
            <person name="Schachtman D."/>
        </authorList>
    </citation>
    <scope>NUCLEOTIDE SEQUENCE [LARGE SCALE GENOMIC DNA]</scope>
    <source>
        <strain evidence="2 3">CC222</strain>
    </source>
</reference>
<accession>A0ABT9RTZ6</accession>
<dbReference type="EMBL" id="JAUSRE010000005">
    <property type="protein sequence ID" value="MDP9887664.1"/>
    <property type="molecule type" value="Genomic_DNA"/>
</dbReference>
<sequence>MDTGTILGYAASYIAAMGGIFLLYLPVIVLLVALLIAGGVLQLVLLPFIALVKRFRHRPAPDLDASWLLDGRR</sequence>
<feature type="transmembrane region" description="Helical" evidence="1">
    <location>
        <begin position="7"/>
        <end position="25"/>
    </location>
</feature>
<gene>
    <name evidence="2" type="ORF">J2X98_001242</name>
</gene>
<keyword evidence="1" id="KW-1133">Transmembrane helix</keyword>
<name>A0ABT9RTZ6_9MICC</name>
<organism evidence="2 3">
    <name type="scientific">Pseudarthrobacter enclensis</name>
    <dbReference type="NCBI Taxonomy" id="993070"/>
    <lineage>
        <taxon>Bacteria</taxon>
        <taxon>Bacillati</taxon>
        <taxon>Actinomycetota</taxon>
        <taxon>Actinomycetes</taxon>
        <taxon>Micrococcales</taxon>
        <taxon>Micrococcaceae</taxon>
        <taxon>Pseudarthrobacter</taxon>
    </lineage>
</organism>
<dbReference type="Proteomes" id="UP001226577">
    <property type="component" value="Unassembled WGS sequence"/>
</dbReference>
<proteinExistence type="predicted"/>
<evidence type="ECO:0000313" key="2">
    <source>
        <dbReference type="EMBL" id="MDP9887664.1"/>
    </source>
</evidence>
<keyword evidence="3" id="KW-1185">Reference proteome</keyword>
<evidence type="ECO:0000313" key="3">
    <source>
        <dbReference type="Proteomes" id="UP001226577"/>
    </source>
</evidence>
<feature type="transmembrane region" description="Helical" evidence="1">
    <location>
        <begin position="31"/>
        <end position="52"/>
    </location>
</feature>
<keyword evidence="1" id="KW-0812">Transmembrane</keyword>
<dbReference type="RefSeq" id="WP_307305577.1">
    <property type="nucleotide sequence ID" value="NZ_JAUSRE010000005.1"/>
</dbReference>
<protein>
    <submittedName>
        <fullName evidence="2">Uncharacterized protein</fullName>
    </submittedName>
</protein>
<comment type="caution">
    <text evidence="2">The sequence shown here is derived from an EMBL/GenBank/DDBJ whole genome shotgun (WGS) entry which is preliminary data.</text>
</comment>
<keyword evidence="1" id="KW-0472">Membrane</keyword>